<organism evidence="1 2">
    <name type="scientific">Chitinophaga hostae</name>
    <dbReference type="NCBI Taxonomy" id="2831022"/>
    <lineage>
        <taxon>Bacteria</taxon>
        <taxon>Pseudomonadati</taxon>
        <taxon>Bacteroidota</taxon>
        <taxon>Chitinophagia</taxon>
        <taxon>Chitinophagales</taxon>
        <taxon>Chitinophagaceae</taxon>
        <taxon>Chitinophaga</taxon>
    </lineage>
</organism>
<reference evidence="1 2" key="1">
    <citation type="submission" date="2021-04" db="EMBL/GenBank/DDBJ databases">
        <title>Chitinophaga sp. nov., isolated from the rhizosphere soil.</title>
        <authorList>
            <person name="He S."/>
        </authorList>
    </citation>
    <scope>NUCLEOTIDE SEQUENCE [LARGE SCALE GENOMIC DNA]</scope>
    <source>
        <strain evidence="1 2">2R12</strain>
    </source>
</reference>
<accession>A0ABS5J621</accession>
<evidence type="ECO:0000313" key="1">
    <source>
        <dbReference type="EMBL" id="MBS0029907.1"/>
    </source>
</evidence>
<comment type="caution">
    <text evidence="1">The sequence shown here is derived from an EMBL/GenBank/DDBJ whole genome shotgun (WGS) entry which is preliminary data.</text>
</comment>
<name>A0ABS5J621_9BACT</name>
<dbReference type="RefSeq" id="WP_211975016.1">
    <property type="nucleotide sequence ID" value="NZ_CBFHAM010000023.1"/>
</dbReference>
<proteinExistence type="predicted"/>
<evidence type="ECO:0000313" key="2">
    <source>
        <dbReference type="Proteomes" id="UP000676386"/>
    </source>
</evidence>
<dbReference type="EMBL" id="JAGTXB010000011">
    <property type="protein sequence ID" value="MBS0029907.1"/>
    <property type="molecule type" value="Genomic_DNA"/>
</dbReference>
<keyword evidence="2" id="KW-1185">Reference proteome</keyword>
<dbReference type="Proteomes" id="UP000676386">
    <property type="component" value="Unassembled WGS sequence"/>
</dbReference>
<sequence>MADNIAAPFIPAQYTGEATTTTETRALVHEAAAIAFFKTAVARLVDVNNWASLSGGLSSEFQLTDLAAKPAEGPAETGMYIRINIPGPGTNAGKGFDWVKVEQKEHVMLNEHQEVYFIRARPSEHPIQKSAGIAHFLRKEASSSFVLERNGNEITAAVYGRNEVPNTQTADIGDKIRNAVVGSSGAIGISKLQWKALVKGLLE</sequence>
<gene>
    <name evidence="1" type="ORF">KE626_21465</name>
</gene>
<protein>
    <submittedName>
        <fullName evidence="1">Uncharacterized protein</fullName>
    </submittedName>
</protein>